<organism evidence="1">
    <name type="scientific">marine sediment metagenome</name>
    <dbReference type="NCBI Taxonomy" id="412755"/>
    <lineage>
        <taxon>unclassified sequences</taxon>
        <taxon>metagenomes</taxon>
        <taxon>ecological metagenomes</taxon>
    </lineage>
</organism>
<dbReference type="AlphaFoldDB" id="A0A0F9B3G8"/>
<accession>A0A0F9B3G8</accession>
<sequence>MVIPATPTFIDDLALLEEIEE</sequence>
<reference evidence="1" key="1">
    <citation type="journal article" date="2015" name="Nature">
        <title>Complex archaea that bridge the gap between prokaryotes and eukaryotes.</title>
        <authorList>
            <person name="Spang A."/>
            <person name="Saw J.H."/>
            <person name="Jorgensen S.L."/>
            <person name="Zaremba-Niedzwiedzka K."/>
            <person name="Martijn J."/>
            <person name="Lind A.E."/>
            <person name="van Eijk R."/>
            <person name="Schleper C."/>
            <person name="Guy L."/>
            <person name="Ettema T.J."/>
        </authorList>
    </citation>
    <scope>NUCLEOTIDE SEQUENCE</scope>
</reference>
<name>A0A0F9B3G8_9ZZZZ</name>
<gene>
    <name evidence="1" type="ORF">LCGC14_2495180</name>
</gene>
<protein>
    <submittedName>
        <fullName evidence="1">Uncharacterized protein</fullName>
    </submittedName>
</protein>
<proteinExistence type="predicted"/>
<evidence type="ECO:0000313" key="1">
    <source>
        <dbReference type="EMBL" id="KKL16474.1"/>
    </source>
</evidence>
<comment type="caution">
    <text evidence="1">The sequence shown here is derived from an EMBL/GenBank/DDBJ whole genome shotgun (WGS) entry which is preliminary data.</text>
</comment>
<dbReference type="EMBL" id="LAZR01039645">
    <property type="protein sequence ID" value="KKL16474.1"/>
    <property type="molecule type" value="Genomic_DNA"/>
</dbReference>
<feature type="non-terminal residue" evidence="1">
    <location>
        <position position="21"/>
    </location>
</feature>